<name>A0A3A5MDE0_9MICO</name>
<proteinExistence type="inferred from homology"/>
<feature type="region of interest" description="Disordered" evidence="4">
    <location>
        <begin position="1"/>
        <end position="35"/>
    </location>
</feature>
<dbReference type="Proteomes" id="UP000272015">
    <property type="component" value="Unassembled WGS sequence"/>
</dbReference>
<dbReference type="NCBIfam" id="NF003969">
    <property type="entry name" value="PRK05463.1"/>
    <property type="match status" value="1"/>
</dbReference>
<comment type="caution">
    <text evidence="5">The sequence shown here is derived from an EMBL/GenBank/DDBJ whole genome shotgun (WGS) entry which is preliminary data.</text>
</comment>
<dbReference type="PANTHER" id="PTHR32022:SF10">
    <property type="entry name" value="D-GLUTAMATE CYCLASE, MITOCHONDRIAL"/>
    <property type="match status" value="1"/>
</dbReference>
<dbReference type="Gene3D" id="3.30.2040.10">
    <property type="entry name" value="PSTPO5379-like domain"/>
    <property type="match status" value="1"/>
</dbReference>
<dbReference type="InterPro" id="IPR038021">
    <property type="entry name" value="Putative_hydro-lyase"/>
</dbReference>
<protein>
    <recommendedName>
        <fullName evidence="3">Putative hydro-lyase D6T64_15580</fullName>
        <ecNumber evidence="3">4.2.1.-</ecNumber>
    </recommendedName>
</protein>
<dbReference type="OrthoDB" id="149585at2"/>
<keyword evidence="2 3" id="KW-0456">Lyase</keyword>
<evidence type="ECO:0000256" key="4">
    <source>
        <dbReference type="SAM" id="MobiDB-lite"/>
    </source>
</evidence>
<evidence type="ECO:0000313" key="5">
    <source>
        <dbReference type="EMBL" id="RJT87175.1"/>
    </source>
</evidence>
<evidence type="ECO:0000313" key="6">
    <source>
        <dbReference type="Proteomes" id="UP000272015"/>
    </source>
</evidence>
<gene>
    <name evidence="5" type="ORF">D6T64_15580</name>
</gene>
<dbReference type="FunFam" id="3.30.2040.10:FF:000001">
    <property type="entry name" value="D-glutamate cyclase, mitochondrial"/>
    <property type="match status" value="1"/>
</dbReference>
<sequence length="287" mass="30041">MGRHANDPAPAALISARSSAADAPRPPQDPGAVSPAAARSLFRAGLSTPTAGWSRGFTQANLIIVPAESAADVRLFAENNPQACPILGVLEAGQTSGALLAGGDIRTDLGRYTVYEHGVLVETPTDLLARWRDDLVTFIVGCSFTFESALQAGGVPVRHIDQGVNVPMYRTARRCTPAGALTGPLVVSMRPIPADQVLDAVNITAHYPAVHGAPVHFGDPAELGITDLSRPDFGDPVDLAPGDVPVFWACGVTPQAAIMESRPALAFGHAPGHMLITDARDSDYYVP</sequence>
<dbReference type="SUPFAM" id="SSF160920">
    <property type="entry name" value="PSTPO5379-like"/>
    <property type="match status" value="1"/>
</dbReference>
<evidence type="ECO:0000256" key="3">
    <source>
        <dbReference type="HAMAP-Rule" id="MF_01830"/>
    </source>
</evidence>
<dbReference type="EC" id="4.2.1.-" evidence="3"/>
<dbReference type="Gene3D" id="3.40.1640.10">
    <property type="entry name" value="PSTPO5379-like"/>
    <property type="match status" value="1"/>
</dbReference>
<reference evidence="5 6" key="1">
    <citation type="submission" date="2018-09" db="EMBL/GenBank/DDBJ databases">
        <title>Novel species of Cryobacterium.</title>
        <authorList>
            <person name="Liu Q."/>
            <person name="Xin Y.-H."/>
        </authorList>
    </citation>
    <scope>NUCLEOTIDE SEQUENCE [LARGE SCALE GENOMIC DNA]</scope>
    <source>
        <strain evidence="5 6">Hh39</strain>
    </source>
</reference>
<dbReference type="InterPro" id="IPR016938">
    <property type="entry name" value="UPF0317"/>
</dbReference>
<dbReference type="Pfam" id="PF07286">
    <property type="entry name" value="D-Glu_cyclase"/>
    <property type="match status" value="1"/>
</dbReference>
<evidence type="ECO:0000256" key="2">
    <source>
        <dbReference type="ARBA" id="ARBA00023239"/>
    </source>
</evidence>
<comment type="similarity">
    <text evidence="1 3">Belongs to the D-glutamate cyclase family.</text>
</comment>
<accession>A0A3A5MDE0</accession>
<dbReference type="EMBL" id="QZVS01000091">
    <property type="protein sequence ID" value="RJT87175.1"/>
    <property type="molecule type" value="Genomic_DNA"/>
</dbReference>
<dbReference type="HAMAP" id="MF_01830">
    <property type="entry name" value="Hydro_lyase"/>
    <property type="match status" value="1"/>
</dbReference>
<dbReference type="RefSeq" id="WP_119975603.1">
    <property type="nucleotide sequence ID" value="NZ_JBHSQA010000008.1"/>
</dbReference>
<dbReference type="PIRSF" id="PIRSF029755">
    <property type="entry name" value="UCP029755"/>
    <property type="match status" value="1"/>
</dbReference>
<evidence type="ECO:0000256" key="1">
    <source>
        <dbReference type="ARBA" id="ARBA00007896"/>
    </source>
</evidence>
<dbReference type="AlphaFoldDB" id="A0A3A5MDE0"/>
<dbReference type="PANTHER" id="PTHR32022">
    <property type="entry name" value="D-GLUTAMATE CYCLASE, MITOCHONDRIAL"/>
    <property type="match status" value="1"/>
</dbReference>
<organism evidence="5 6">
    <name type="scientific">Cryobacterium melibiosiphilum</name>
    <dbReference type="NCBI Taxonomy" id="995039"/>
    <lineage>
        <taxon>Bacteria</taxon>
        <taxon>Bacillati</taxon>
        <taxon>Actinomycetota</taxon>
        <taxon>Actinomycetes</taxon>
        <taxon>Micrococcales</taxon>
        <taxon>Microbacteriaceae</taxon>
        <taxon>Cryobacterium</taxon>
    </lineage>
</organism>
<keyword evidence="6" id="KW-1185">Reference proteome</keyword>
<dbReference type="InterPro" id="IPR009906">
    <property type="entry name" value="D-Glu_cyclase"/>
</dbReference>
<dbReference type="GO" id="GO:0016829">
    <property type="term" value="F:lyase activity"/>
    <property type="evidence" value="ECO:0007669"/>
    <property type="project" value="UniProtKB-KW"/>
</dbReference>